<dbReference type="RefSeq" id="WP_225979996.1">
    <property type="nucleotide sequence ID" value="NZ_CP042431.1"/>
</dbReference>
<feature type="domain" description="RNA polymerase sigma factor 70 region 4 type 2" evidence="6">
    <location>
        <begin position="108"/>
        <end position="159"/>
    </location>
</feature>
<dbReference type="InterPro" id="IPR013325">
    <property type="entry name" value="RNA_pol_sigma_r2"/>
</dbReference>
<keyword evidence="8" id="KW-1185">Reference proteome</keyword>
<dbReference type="GO" id="GO:0006352">
    <property type="term" value="P:DNA-templated transcription initiation"/>
    <property type="evidence" value="ECO:0007669"/>
    <property type="project" value="InterPro"/>
</dbReference>
<keyword evidence="4" id="KW-0804">Transcription</keyword>
<dbReference type="CDD" id="cd06171">
    <property type="entry name" value="Sigma70_r4"/>
    <property type="match status" value="1"/>
</dbReference>
<feature type="domain" description="RNA polymerase sigma-70 region 2" evidence="5">
    <location>
        <begin position="13"/>
        <end position="79"/>
    </location>
</feature>
<proteinExistence type="inferred from homology"/>
<dbReference type="AlphaFoldDB" id="A0A4Q7MTD8"/>
<dbReference type="EMBL" id="SGXA01000002">
    <property type="protein sequence ID" value="RZS71877.1"/>
    <property type="molecule type" value="Genomic_DNA"/>
</dbReference>
<dbReference type="InterPro" id="IPR007627">
    <property type="entry name" value="RNA_pol_sigma70_r2"/>
</dbReference>
<dbReference type="SUPFAM" id="SSF88659">
    <property type="entry name" value="Sigma3 and sigma4 domains of RNA polymerase sigma factors"/>
    <property type="match status" value="1"/>
</dbReference>
<evidence type="ECO:0000259" key="5">
    <source>
        <dbReference type="Pfam" id="PF04542"/>
    </source>
</evidence>
<dbReference type="InterPro" id="IPR036388">
    <property type="entry name" value="WH-like_DNA-bd_sf"/>
</dbReference>
<evidence type="ECO:0000256" key="1">
    <source>
        <dbReference type="ARBA" id="ARBA00010641"/>
    </source>
</evidence>
<gene>
    <name evidence="7" type="ORF">EV199_3790</name>
</gene>
<dbReference type="InterPro" id="IPR013249">
    <property type="entry name" value="RNA_pol_sigma70_r4_t2"/>
</dbReference>
<keyword evidence="3" id="KW-0731">Sigma factor</keyword>
<dbReference type="Proteomes" id="UP000293874">
    <property type="component" value="Unassembled WGS sequence"/>
</dbReference>
<dbReference type="Gene3D" id="1.10.1740.10">
    <property type="match status" value="1"/>
</dbReference>
<dbReference type="Pfam" id="PF08281">
    <property type="entry name" value="Sigma70_r4_2"/>
    <property type="match status" value="1"/>
</dbReference>
<comment type="caution">
    <text evidence="7">The sequence shown here is derived from an EMBL/GenBank/DDBJ whole genome shotgun (WGS) entry which is preliminary data.</text>
</comment>
<protein>
    <submittedName>
        <fullName evidence="7">RNA polymerase sigma-70 factor (ECF subfamily)</fullName>
    </submittedName>
</protein>
<keyword evidence="2" id="KW-0805">Transcription regulation</keyword>
<comment type="similarity">
    <text evidence="1">Belongs to the sigma-70 factor family. ECF subfamily.</text>
</comment>
<name>A0A4Q7MTD8_9BACT</name>
<evidence type="ECO:0000256" key="4">
    <source>
        <dbReference type="ARBA" id="ARBA00023163"/>
    </source>
</evidence>
<dbReference type="GO" id="GO:0003677">
    <property type="term" value="F:DNA binding"/>
    <property type="evidence" value="ECO:0007669"/>
    <property type="project" value="InterPro"/>
</dbReference>
<organism evidence="7 8">
    <name type="scientific">Pseudobacter ginsenosidimutans</name>
    <dbReference type="NCBI Taxonomy" id="661488"/>
    <lineage>
        <taxon>Bacteria</taxon>
        <taxon>Pseudomonadati</taxon>
        <taxon>Bacteroidota</taxon>
        <taxon>Chitinophagia</taxon>
        <taxon>Chitinophagales</taxon>
        <taxon>Chitinophagaceae</taxon>
        <taxon>Pseudobacter</taxon>
    </lineage>
</organism>
<dbReference type="Gene3D" id="1.10.10.10">
    <property type="entry name" value="Winged helix-like DNA-binding domain superfamily/Winged helix DNA-binding domain"/>
    <property type="match status" value="1"/>
</dbReference>
<evidence type="ECO:0000259" key="6">
    <source>
        <dbReference type="Pfam" id="PF08281"/>
    </source>
</evidence>
<dbReference type="PANTHER" id="PTHR43133:SF45">
    <property type="entry name" value="RNA POLYMERASE ECF-TYPE SIGMA FACTOR"/>
    <property type="match status" value="1"/>
</dbReference>
<dbReference type="PANTHER" id="PTHR43133">
    <property type="entry name" value="RNA POLYMERASE ECF-TYPE SIGMA FACTO"/>
    <property type="match status" value="1"/>
</dbReference>
<dbReference type="NCBIfam" id="TIGR02937">
    <property type="entry name" value="sigma70-ECF"/>
    <property type="match status" value="1"/>
</dbReference>
<dbReference type="GO" id="GO:0016987">
    <property type="term" value="F:sigma factor activity"/>
    <property type="evidence" value="ECO:0007669"/>
    <property type="project" value="UniProtKB-KW"/>
</dbReference>
<dbReference type="InterPro" id="IPR013324">
    <property type="entry name" value="RNA_pol_sigma_r3/r4-like"/>
</dbReference>
<accession>A0A4Q7MTD8</accession>
<dbReference type="SUPFAM" id="SSF88946">
    <property type="entry name" value="Sigma2 domain of RNA polymerase sigma factors"/>
    <property type="match status" value="1"/>
</dbReference>
<reference evidence="7 8" key="1">
    <citation type="submission" date="2019-02" db="EMBL/GenBank/DDBJ databases">
        <title>Genomic Encyclopedia of Type Strains, Phase IV (KMG-IV): sequencing the most valuable type-strain genomes for metagenomic binning, comparative biology and taxonomic classification.</title>
        <authorList>
            <person name="Goeker M."/>
        </authorList>
    </citation>
    <scope>NUCLEOTIDE SEQUENCE [LARGE SCALE GENOMIC DNA]</scope>
    <source>
        <strain evidence="7 8">DSM 18116</strain>
    </source>
</reference>
<evidence type="ECO:0000256" key="3">
    <source>
        <dbReference type="ARBA" id="ARBA00023082"/>
    </source>
</evidence>
<dbReference type="InterPro" id="IPR014284">
    <property type="entry name" value="RNA_pol_sigma-70_dom"/>
</dbReference>
<evidence type="ECO:0000256" key="2">
    <source>
        <dbReference type="ARBA" id="ARBA00023015"/>
    </source>
</evidence>
<evidence type="ECO:0000313" key="7">
    <source>
        <dbReference type="EMBL" id="RZS71877.1"/>
    </source>
</evidence>
<sequence length="171" mass="20217">MHPKTNPDEFLALVNQHKGMLHKVCNLYCATDYDKQDLFQEIVIQLWRAYPRFRGDSKFSTWLYRIALNTAISDLRKQKNLIKSVEPDLLPTEIQDIQYNKDKEEKLAQLYKAIHQLPEIERGIVMLYLDDKSYEEMEEILGINQNNLRVKMNRIKEKLRKLTKAVEHGVG</sequence>
<dbReference type="Pfam" id="PF04542">
    <property type="entry name" value="Sigma70_r2"/>
    <property type="match status" value="1"/>
</dbReference>
<dbReference type="InterPro" id="IPR039425">
    <property type="entry name" value="RNA_pol_sigma-70-like"/>
</dbReference>
<evidence type="ECO:0000313" key="8">
    <source>
        <dbReference type="Proteomes" id="UP000293874"/>
    </source>
</evidence>